<dbReference type="PANTHER" id="PTHR30146">
    <property type="entry name" value="LACI-RELATED TRANSCRIPTIONAL REPRESSOR"/>
    <property type="match status" value="1"/>
</dbReference>
<dbReference type="Pfam" id="PF13377">
    <property type="entry name" value="Peripla_BP_3"/>
    <property type="match status" value="1"/>
</dbReference>
<protein>
    <submittedName>
        <fullName evidence="6">LacI family DNA-binding transcriptional regulator</fullName>
    </submittedName>
</protein>
<dbReference type="InterPro" id="IPR046335">
    <property type="entry name" value="LacI/GalR-like_sensor"/>
</dbReference>
<evidence type="ECO:0000256" key="3">
    <source>
        <dbReference type="ARBA" id="ARBA00023125"/>
    </source>
</evidence>
<dbReference type="RefSeq" id="WP_047000703.1">
    <property type="nucleotide sequence ID" value="NZ_SRYR01000002.1"/>
</dbReference>
<keyword evidence="7" id="KW-1185">Reference proteome</keyword>
<dbReference type="PROSITE" id="PS00356">
    <property type="entry name" value="HTH_LACI_1"/>
    <property type="match status" value="1"/>
</dbReference>
<dbReference type="PROSITE" id="PS50932">
    <property type="entry name" value="HTH_LACI_2"/>
    <property type="match status" value="1"/>
</dbReference>
<dbReference type="AlphaFoldDB" id="A0A4S2DP28"/>
<dbReference type="InterPro" id="IPR028082">
    <property type="entry name" value="Peripla_BP_I"/>
</dbReference>
<keyword evidence="2" id="KW-0805">Transcription regulation</keyword>
<proteinExistence type="predicted"/>
<dbReference type="Pfam" id="PF00356">
    <property type="entry name" value="LacI"/>
    <property type="match status" value="1"/>
</dbReference>
<dbReference type="CDD" id="cd06291">
    <property type="entry name" value="PBP1_Qymf-like"/>
    <property type="match status" value="1"/>
</dbReference>
<dbReference type="CDD" id="cd01392">
    <property type="entry name" value="HTH_LacI"/>
    <property type="match status" value="1"/>
</dbReference>
<evidence type="ECO:0000313" key="7">
    <source>
        <dbReference type="Proteomes" id="UP000306888"/>
    </source>
</evidence>
<accession>A0A4S2DP28</accession>
<dbReference type="PRINTS" id="PR00036">
    <property type="entry name" value="HTHLACI"/>
</dbReference>
<dbReference type="SUPFAM" id="SSF47413">
    <property type="entry name" value="lambda repressor-like DNA-binding domains"/>
    <property type="match status" value="1"/>
</dbReference>
<evidence type="ECO:0000313" key="6">
    <source>
        <dbReference type="EMBL" id="TGY42843.1"/>
    </source>
</evidence>
<dbReference type="Gene3D" id="1.10.260.40">
    <property type="entry name" value="lambda repressor-like DNA-binding domains"/>
    <property type="match status" value="1"/>
</dbReference>
<name>A0A4S2DP28_9CLOT</name>
<dbReference type="InterPro" id="IPR010982">
    <property type="entry name" value="Lambda_DNA-bd_dom_sf"/>
</dbReference>
<evidence type="ECO:0000256" key="4">
    <source>
        <dbReference type="ARBA" id="ARBA00023163"/>
    </source>
</evidence>
<sequence>MKPTIKDVAREAGVSLGTVSKVINNKYVKELTKIKVDEAIKKLNYEPDIYARGLRKNKTDTIAIIIPTVWNPFISEFVYKSEKILSRMGKKLLLCNSDGNSKKEVEYINMVKQNKVDGIIAITYSDIDKYVNTNIPFVSIDRFFSKEVNYVMSDNYEGGKIAARSLFESGCRSLISVGVKSDRKSSTMDRKEGFIHECKKLNVEYKSFEFCDEHRNLGSFLEKIIIENYIENKKIDGIFACNDILAHRIIEKLHKFNINIPDDIQIIGYDGSRMSEEISEGISTIRQNVDLLAKESVKLLLNNINGDKSSHSIVLPVEFISGYTTKKI</sequence>
<evidence type="ECO:0000256" key="1">
    <source>
        <dbReference type="ARBA" id="ARBA00022491"/>
    </source>
</evidence>
<keyword evidence="4" id="KW-0804">Transcription</keyword>
<keyword evidence="1" id="KW-0678">Repressor</keyword>
<dbReference type="InterPro" id="IPR000843">
    <property type="entry name" value="HTH_LacI"/>
</dbReference>
<evidence type="ECO:0000259" key="5">
    <source>
        <dbReference type="PROSITE" id="PS50932"/>
    </source>
</evidence>
<dbReference type="OrthoDB" id="369222at2"/>
<dbReference type="GO" id="GO:0000976">
    <property type="term" value="F:transcription cis-regulatory region binding"/>
    <property type="evidence" value="ECO:0007669"/>
    <property type="project" value="TreeGrafter"/>
</dbReference>
<keyword evidence="3 6" id="KW-0238">DNA-binding</keyword>
<dbReference type="EMBL" id="SRYR01000002">
    <property type="protein sequence ID" value="TGY42843.1"/>
    <property type="molecule type" value="Genomic_DNA"/>
</dbReference>
<dbReference type="Proteomes" id="UP000306888">
    <property type="component" value="Unassembled WGS sequence"/>
</dbReference>
<dbReference type="PANTHER" id="PTHR30146:SF95">
    <property type="entry name" value="RIBOSE OPERON REPRESSOR"/>
    <property type="match status" value="1"/>
</dbReference>
<comment type="caution">
    <text evidence="6">The sequence shown here is derived from an EMBL/GenBank/DDBJ whole genome shotgun (WGS) entry which is preliminary data.</text>
</comment>
<dbReference type="Gene3D" id="3.40.50.2300">
    <property type="match status" value="2"/>
</dbReference>
<dbReference type="GO" id="GO:0003700">
    <property type="term" value="F:DNA-binding transcription factor activity"/>
    <property type="evidence" value="ECO:0007669"/>
    <property type="project" value="TreeGrafter"/>
</dbReference>
<feature type="domain" description="HTH lacI-type" evidence="5">
    <location>
        <begin position="3"/>
        <end position="56"/>
    </location>
</feature>
<dbReference type="SMART" id="SM00354">
    <property type="entry name" value="HTH_LACI"/>
    <property type="match status" value="1"/>
</dbReference>
<dbReference type="SUPFAM" id="SSF53822">
    <property type="entry name" value="Periplasmic binding protein-like I"/>
    <property type="match status" value="1"/>
</dbReference>
<organism evidence="6 7">
    <name type="scientific">Clostridium sartagoforme</name>
    <dbReference type="NCBI Taxonomy" id="84031"/>
    <lineage>
        <taxon>Bacteria</taxon>
        <taxon>Bacillati</taxon>
        <taxon>Bacillota</taxon>
        <taxon>Clostridia</taxon>
        <taxon>Eubacteriales</taxon>
        <taxon>Clostridiaceae</taxon>
        <taxon>Clostridium</taxon>
    </lineage>
</organism>
<reference evidence="6 7" key="1">
    <citation type="submission" date="2019-04" db="EMBL/GenBank/DDBJ databases">
        <title>Microbes associate with the intestines of laboratory mice.</title>
        <authorList>
            <person name="Navarre W."/>
            <person name="Wong E."/>
            <person name="Huang K."/>
            <person name="Tropini C."/>
            <person name="Ng K."/>
            <person name="Yu B."/>
        </authorList>
    </citation>
    <scope>NUCLEOTIDE SEQUENCE [LARGE SCALE GENOMIC DNA]</scope>
    <source>
        <strain evidence="6 7">NM50_B9-20</strain>
    </source>
</reference>
<gene>
    <name evidence="6" type="ORF">E5347_08540</name>
</gene>
<evidence type="ECO:0000256" key="2">
    <source>
        <dbReference type="ARBA" id="ARBA00023015"/>
    </source>
</evidence>